<protein>
    <submittedName>
        <fullName evidence="3 4">Uncharacterized protein</fullName>
    </submittedName>
</protein>
<evidence type="ECO:0000256" key="1">
    <source>
        <dbReference type="SAM" id="MobiDB-lite"/>
    </source>
</evidence>
<organism evidence="3">
    <name type="scientific">Capitella teleta</name>
    <name type="common">Polychaete worm</name>
    <dbReference type="NCBI Taxonomy" id="283909"/>
    <lineage>
        <taxon>Eukaryota</taxon>
        <taxon>Metazoa</taxon>
        <taxon>Spiralia</taxon>
        <taxon>Lophotrochozoa</taxon>
        <taxon>Annelida</taxon>
        <taxon>Polychaeta</taxon>
        <taxon>Sedentaria</taxon>
        <taxon>Scolecida</taxon>
        <taxon>Capitellidae</taxon>
        <taxon>Capitella</taxon>
    </lineage>
</organism>
<keyword evidence="2" id="KW-0812">Transmembrane</keyword>
<gene>
    <name evidence="3" type="ORF">CAPTEDRAFT_224622</name>
</gene>
<feature type="transmembrane region" description="Helical" evidence="2">
    <location>
        <begin position="108"/>
        <end position="128"/>
    </location>
</feature>
<evidence type="ECO:0000256" key="2">
    <source>
        <dbReference type="SAM" id="Phobius"/>
    </source>
</evidence>
<proteinExistence type="predicted"/>
<feature type="transmembrane region" description="Helical" evidence="2">
    <location>
        <begin position="204"/>
        <end position="224"/>
    </location>
</feature>
<feature type="region of interest" description="Disordered" evidence="1">
    <location>
        <begin position="1"/>
        <end position="28"/>
    </location>
</feature>
<reference evidence="4" key="3">
    <citation type="submission" date="2015-06" db="UniProtKB">
        <authorList>
            <consortium name="EnsemblMetazoa"/>
        </authorList>
    </citation>
    <scope>IDENTIFICATION</scope>
</reference>
<dbReference type="HOGENOM" id="CLU_869426_0_0_1"/>
<dbReference type="EMBL" id="KB294746">
    <property type="protein sequence ID" value="ELU14140.1"/>
    <property type="molecule type" value="Genomic_DNA"/>
</dbReference>
<evidence type="ECO:0000313" key="5">
    <source>
        <dbReference type="Proteomes" id="UP000014760"/>
    </source>
</evidence>
<keyword evidence="2" id="KW-1133">Transmembrane helix</keyword>
<keyword evidence="5" id="KW-1185">Reference proteome</keyword>
<evidence type="ECO:0000313" key="3">
    <source>
        <dbReference type="EMBL" id="ELU14140.1"/>
    </source>
</evidence>
<keyword evidence="2" id="KW-0472">Membrane</keyword>
<reference evidence="5" key="1">
    <citation type="submission" date="2012-12" db="EMBL/GenBank/DDBJ databases">
        <authorList>
            <person name="Hellsten U."/>
            <person name="Grimwood J."/>
            <person name="Chapman J.A."/>
            <person name="Shapiro H."/>
            <person name="Aerts A."/>
            <person name="Otillar R.P."/>
            <person name="Terry A.Y."/>
            <person name="Boore J.L."/>
            <person name="Simakov O."/>
            <person name="Marletaz F."/>
            <person name="Cho S.-J."/>
            <person name="Edsinger-Gonzales E."/>
            <person name="Havlak P."/>
            <person name="Kuo D.-H."/>
            <person name="Larsson T."/>
            <person name="Lv J."/>
            <person name="Arendt D."/>
            <person name="Savage R."/>
            <person name="Osoegawa K."/>
            <person name="de Jong P."/>
            <person name="Lindberg D.R."/>
            <person name="Seaver E.C."/>
            <person name="Weisblat D.A."/>
            <person name="Putnam N.H."/>
            <person name="Grigoriev I.V."/>
            <person name="Rokhsar D.S."/>
        </authorList>
    </citation>
    <scope>NUCLEOTIDE SEQUENCE</scope>
    <source>
        <strain evidence="5">I ESC-2004</strain>
    </source>
</reference>
<accession>R7VEP5</accession>
<name>R7VEP5_CAPTE</name>
<reference evidence="3 5" key="2">
    <citation type="journal article" date="2013" name="Nature">
        <title>Insights into bilaterian evolution from three spiralian genomes.</title>
        <authorList>
            <person name="Simakov O."/>
            <person name="Marletaz F."/>
            <person name="Cho S.J."/>
            <person name="Edsinger-Gonzales E."/>
            <person name="Havlak P."/>
            <person name="Hellsten U."/>
            <person name="Kuo D.H."/>
            <person name="Larsson T."/>
            <person name="Lv J."/>
            <person name="Arendt D."/>
            <person name="Savage R."/>
            <person name="Osoegawa K."/>
            <person name="de Jong P."/>
            <person name="Grimwood J."/>
            <person name="Chapman J.A."/>
            <person name="Shapiro H."/>
            <person name="Aerts A."/>
            <person name="Otillar R.P."/>
            <person name="Terry A.Y."/>
            <person name="Boore J.L."/>
            <person name="Grigoriev I.V."/>
            <person name="Lindberg D.R."/>
            <person name="Seaver E.C."/>
            <person name="Weisblat D.A."/>
            <person name="Putnam N.H."/>
            <person name="Rokhsar D.S."/>
        </authorList>
    </citation>
    <scope>NUCLEOTIDE SEQUENCE</scope>
    <source>
        <strain evidence="3 5">I ESC-2004</strain>
    </source>
</reference>
<feature type="transmembrane region" description="Helical" evidence="2">
    <location>
        <begin position="158"/>
        <end position="178"/>
    </location>
</feature>
<feature type="compositionally biased region" description="Acidic residues" evidence="1">
    <location>
        <begin position="15"/>
        <end position="24"/>
    </location>
</feature>
<sequence>MVPPLGKYESRRRDDDDEEDEEESLDHSTIMRANQSSLSRKQMIKHASIRYQEKEEAKFQLKHKQYMKHKKRGLFVLDLIVLVFSFVNVITEALAFHSFLQGDASGVAGAQGFACVISAVVLVGRAVNDGRWMIPYVRQMCSSDESPRSRVDASWRGAISVLQLVLEDFLVILVHRIVTTSKNKDDDIIGASCVSLLASSMSTLTILVVALYCLATTAIEYWFLRRVKRELRQNAKKLSHLKTKRDLSRKLILPGVCFVLSLCLFAFSAGLLNANCFLNDAQSNSTDAHYSTTLDNGSITTTQSIVAMTTTLGLNLTTTS</sequence>
<feature type="transmembrane region" description="Helical" evidence="2">
    <location>
        <begin position="74"/>
        <end position="96"/>
    </location>
</feature>
<dbReference type="AlphaFoldDB" id="R7VEP5"/>
<feature type="transmembrane region" description="Helical" evidence="2">
    <location>
        <begin position="251"/>
        <end position="272"/>
    </location>
</feature>
<dbReference type="EMBL" id="AMQN01004947">
    <property type="status" value="NOT_ANNOTATED_CDS"/>
    <property type="molecule type" value="Genomic_DNA"/>
</dbReference>
<dbReference type="Proteomes" id="UP000014760">
    <property type="component" value="Unassembled WGS sequence"/>
</dbReference>
<dbReference type="EnsemblMetazoa" id="CapteT224622">
    <property type="protein sequence ID" value="CapteP224622"/>
    <property type="gene ID" value="CapteG224622"/>
</dbReference>
<evidence type="ECO:0000313" key="4">
    <source>
        <dbReference type="EnsemblMetazoa" id="CapteP224622"/>
    </source>
</evidence>